<gene>
    <name evidence="2" type="ORF">ISU07_18995</name>
</gene>
<proteinExistence type="predicted"/>
<feature type="compositionally biased region" description="Pro residues" evidence="1">
    <location>
        <begin position="146"/>
        <end position="155"/>
    </location>
</feature>
<evidence type="ECO:0000256" key="1">
    <source>
        <dbReference type="SAM" id="MobiDB-lite"/>
    </source>
</evidence>
<evidence type="ECO:0000313" key="2">
    <source>
        <dbReference type="EMBL" id="MBF4765224.1"/>
    </source>
</evidence>
<dbReference type="RefSeq" id="WP_194708415.1">
    <property type="nucleotide sequence ID" value="NZ_JADKPN010000014.1"/>
</dbReference>
<dbReference type="Proteomes" id="UP000640489">
    <property type="component" value="Unassembled WGS sequence"/>
</dbReference>
<accession>A0A930YJP1</accession>
<protein>
    <submittedName>
        <fullName evidence="2">Uncharacterized protein</fullName>
    </submittedName>
</protein>
<dbReference type="EMBL" id="JADKPN010000014">
    <property type="protein sequence ID" value="MBF4765224.1"/>
    <property type="molecule type" value="Genomic_DNA"/>
</dbReference>
<comment type="caution">
    <text evidence="2">The sequence shown here is derived from an EMBL/GenBank/DDBJ whole genome shotgun (WGS) entry which is preliminary data.</text>
</comment>
<evidence type="ECO:0000313" key="3">
    <source>
        <dbReference type="Proteomes" id="UP000640489"/>
    </source>
</evidence>
<dbReference type="AlphaFoldDB" id="A0A930YJP1"/>
<name>A0A930YJP1_9ACTN</name>
<keyword evidence="3" id="KW-1185">Reference proteome</keyword>
<sequence length="155" mass="16024">MTVQLCGTICKHPGNSGPDDTFKIYHFTFCFTASQAIVGNTVTITSMTINGVTKTAASGAVTPTSVSITPGSTVCYYIDALEFPDSANGSARLDFSYTKLIGGNPDPAGATTGFVQATFNGIDRCGTSDHGVNPKDWPHPSGATADPPPGNNNCL</sequence>
<reference evidence="2" key="1">
    <citation type="submission" date="2020-11" db="EMBL/GenBank/DDBJ databases">
        <title>Nocardioides sp. nov., isolated from Soil of Cynanchum wilfordii Hemsley rhizosphere.</title>
        <authorList>
            <person name="Lee J.-S."/>
            <person name="Suh M.K."/>
            <person name="Kim J.-S."/>
        </authorList>
    </citation>
    <scope>NUCLEOTIDE SEQUENCE</scope>
    <source>
        <strain evidence="2">KCTC 19275</strain>
    </source>
</reference>
<organism evidence="2 3">
    <name type="scientific">Nocardioides islandensis</name>
    <dbReference type="NCBI Taxonomy" id="433663"/>
    <lineage>
        <taxon>Bacteria</taxon>
        <taxon>Bacillati</taxon>
        <taxon>Actinomycetota</taxon>
        <taxon>Actinomycetes</taxon>
        <taxon>Propionibacteriales</taxon>
        <taxon>Nocardioidaceae</taxon>
        <taxon>Nocardioides</taxon>
    </lineage>
</organism>
<feature type="region of interest" description="Disordered" evidence="1">
    <location>
        <begin position="129"/>
        <end position="155"/>
    </location>
</feature>